<dbReference type="Proteomes" id="UP000299102">
    <property type="component" value="Unassembled WGS sequence"/>
</dbReference>
<evidence type="ECO:0000313" key="3">
    <source>
        <dbReference type="Proteomes" id="UP000299102"/>
    </source>
</evidence>
<reference evidence="2 3" key="1">
    <citation type="journal article" date="2019" name="Commun. Biol.">
        <title>The bagworm genome reveals a unique fibroin gene that provides high tensile strength.</title>
        <authorList>
            <person name="Kono N."/>
            <person name="Nakamura H."/>
            <person name="Ohtoshi R."/>
            <person name="Tomita M."/>
            <person name="Numata K."/>
            <person name="Arakawa K."/>
        </authorList>
    </citation>
    <scope>NUCLEOTIDE SEQUENCE [LARGE SCALE GENOMIC DNA]</scope>
</reference>
<comment type="caution">
    <text evidence="2">The sequence shown here is derived from an EMBL/GenBank/DDBJ whole genome shotgun (WGS) entry which is preliminary data.</text>
</comment>
<dbReference type="InterPro" id="IPR009100">
    <property type="entry name" value="AcylCoA_DH/oxidase_NM_dom_sf"/>
</dbReference>
<dbReference type="Pfam" id="PF02771">
    <property type="entry name" value="Acyl-CoA_dh_N"/>
    <property type="match status" value="1"/>
</dbReference>
<dbReference type="GO" id="GO:0008470">
    <property type="term" value="F:3-methylbutanoyl-CoA dehydrogenase activity"/>
    <property type="evidence" value="ECO:0007669"/>
    <property type="project" value="TreeGrafter"/>
</dbReference>
<organism evidence="2 3">
    <name type="scientific">Eumeta variegata</name>
    <name type="common">Bagworm moth</name>
    <name type="synonym">Eumeta japonica</name>
    <dbReference type="NCBI Taxonomy" id="151549"/>
    <lineage>
        <taxon>Eukaryota</taxon>
        <taxon>Metazoa</taxon>
        <taxon>Ecdysozoa</taxon>
        <taxon>Arthropoda</taxon>
        <taxon>Hexapoda</taxon>
        <taxon>Insecta</taxon>
        <taxon>Pterygota</taxon>
        <taxon>Neoptera</taxon>
        <taxon>Endopterygota</taxon>
        <taxon>Lepidoptera</taxon>
        <taxon>Glossata</taxon>
        <taxon>Ditrysia</taxon>
        <taxon>Tineoidea</taxon>
        <taxon>Psychidae</taxon>
        <taxon>Oiketicinae</taxon>
        <taxon>Eumeta</taxon>
    </lineage>
</organism>
<keyword evidence="3" id="KW-1185">Reference proteome</keyword>
<protein>
    <submittedName>
        <fullName evidence="2">Isovaleryl-CoA dehydrogenase, mitochondrial</fullName>
    </submittedName>
</protein>
<dbReference type="PANTHER" id="PTHR43884:SF12">
    <property type="entry name" value="ISOVALERYL-COA DEHYDROGENASE, MITOCHONDRIAL-RELATED"/>
    <property type="match status" value="1"/>
</dbReference>
<dbReference type="EMBL" id="BGZK01001267">
    <property type="protein sequence ID" value="GBP75915.1"/>
    <property type="molecule type" value="Genomic_DNA"/>
</dbReference>
<dbReference type="InterPro" id="IPR037069">
    <property type="entry name" value="AcylCoA_DH/ox_N_sf"/>
</dbReference>
<dbReference type="OrthoDB" id="9988775at2759"/>
<name>A0A4C1YNI3_EUMVA</name>
<dbReference type="Gene3D" id="1.10.540.10">
    <property type="entry name" value="Acyl-CoA dehydrogenase/oxidase, N-terminal domain"/>
    <property type="match status" value="1"/>
</dbReference>
<dbReference type="AlphaFoldDB" id="A0A4C1YNI3"/>
<accession>A0A4C1YNI3</accession>
<proteinExistence type="predicted"/>
<feature type="domain" description="Acyl-CoA dehydrogenase/oxidase N-terminal" evidence="1">
    <location>
        <begin position="115"/>
        <end position="199"/>
    </location>
</feature>
<gene>
    <name evidence="2" type="primary">IVD</name>
    <name evidence="2" type="ORF">EVAR_61733_1</name>
</gene>
<dbReference type="GO" id="GO:0006552">
    <property type="term" value="P:L-leucine catabolic process"/>
    <property type="evidence" value="ECO:0007669"/>
    <property type="project" value="TreeGrafter"/>
</dbReference>
<dbReference type="GO" id="GO:0050660">
    <property type="term" value="F:flavin adenine dinucleotide binding"/>
    <property type="evidence" value="ECO:0007669"/>
    <property type="project" value="InterPro"/>
</dbReference>
<sequence length="230" mass="26079">MLPLHDKMRAGQRWTSGDAVDACRCRSTKHDGFAHLSVLLTRVDAAPRGRAARSVVVRLPVRASGGTRCRVGPARRATHCERKKYIFNYRWVCLQNRDYVGFARDTGTDCLKPGRMLRKTVFDFAQKELAPKAAEIDRENNFKELRQFWRKLGELGALGITADPEYGGSGGKYLDHCVIMEEISSQQYGAHSNLCVNQINLQLRTVLEYFADVRQTIQDPYGNFIKPTIQ</sequence>
<evidence type="ECO:0000259" key="1">
    <source>
        <dbReference type="Pfam" id="PF02771"/>
    </source>
</evidence>
<dbReference type="GO" id="GO:0005739">
    <property type="term" value="C:mitochondrion"/>
    <property type="evidence" value="ECO:0007669"/>
    <property type="project" value="TreeGrafter"/>
</dbReference>
<dbReference type="STRING" id="151549.A0A4C1YNI3"/>
<evidence type="ECO:0000313" key="2">
    <source>
        <dbReference type="EMBL" id="GBP75915.1"/>
    </source>
</evidence>
<dbReference type="PANTHER" id="PTHR43884">
    <property type="entry name" value="ACYL-COA DEHYDROGENASE"/>
    <property type="match status" value="1"/>
</dbReference>
<dbReference type="InterPro" id="IPR013786">
    <property type="entry name" value="AcylCoA_DH/ox_N"/>
</dbReference>
<dbReference type="SUPFAM" id="SSF56645">
    <property type="entry name" value="Acyl-CoA dehydrogenase NM domain-like"/>
    <property type="match status" value="1"/>
</dbReference>